<protein>
    <submittedName>
        <fullName evidence="9">RagB/SusD family nutrient uptake outer membrane protein</fullName>
    </submittedName>
</protein>
<comment type="subcellular location">
    <subcellularLocation>
        <location evidence="1">Cell outer membrane</location>
    </subcellularLocation>
</comment>
<dbReference type="RefSeq" id="WP_118448413.1">
    <property type="nucleotide sequence ID" value="NZ_CABJDM010000002.1"/>
</dbReference>
<evidence type="ECO:0000256" key="3">
    <source>
        <dbReference type="ARBA" id="ARBA00022729"/>
    </source>
</evidence>
<dbReference type="InterPro" id="IPR011990">
    <property type="entry name" value="TPR-like_helical_dom_sf"/>
</dbReference>
<feature type="signal peptide" evidence="6">
    <location>
        <begin position="1"/>
        <end position="18"/>
    </location>
</feature>
<dbReference type="AlphaFoldDB" id="A0A415QQ39"/>
<dbReference type="CDD" id="cd08977">
    <property type="entry name" value="SusD"/>
    <property type="match status" value="1"/>
</dbReference>
<dbReference type="InterPro" id="IPR033985">
    <property type="entry name" value="SusD-like_N"/>
</dbReference>
<accession>A0A415QQ39</accession>
<dbReference type="GO" id="GO:0009279">
    <property type="term" value="C:cell outer membrane"/>
    <property type="evidence" value="ECO:0007669"/>
    <property type="project" value="UniProtKB-SubCell"/>
</dbReference>
<dbReference type="EMBL" id="QRPV01000002">
    <property type="protein sequence ID" value="RHM46776.1"/>
    <property type="molecule type" value="Genomic_DNA"/>
</dbReference>
<dbReference type="PROSITE" id="PS51257">
    <property type="entry name" value="PROKAR_LIPOPROTEIN"/>
    <property type="match status" value="1"/>
</dbReference>
<evidence type="ECO:0000256" key="2">
    <source>
        <dbReference type="ARBA" id="ARBA00006275"/>
    </source>
</evidence>
<organism evidence="9 10">
    <name type="scientific">Butyricimonas virosa</name>
    <dbReference type="NCBI Taxonomy" id="544645"/>
    <lineage>
        <taxon>Bacteria</taxon>
        <taxon>Pseudomonadati</taxon>
        <taxon>Bacteroidota</taxon>
        <taxon>Bacteroidia</taxon>
        <taxon>Bacteroidales</taxon>
        <taxon>Odoribacteraceae</taxon>
        <taxon>Butyricimonas</taxon>
    </lineage>
</organism>
<keyword evidence="5" id="KW-0998">Cell outer membrane</keyword>
<keyword evidence="4" id="KW-0472">Membrane</keyword>
<dbReference type="Pfam" id="PF07980">
    <property type="entry name" value="SusD_RagB"/>
    <property type="match status" value="1"/>
</dbReference>
<feature type="domain" description="SusD-like N-terminal" evidence="8">
    <location>
        <begin position="21"/>
        <end position="227"/>
    </location>
</feature>
<proteinExistence type="inferred from homology"/>
<evidence type="ECO:0000256" key="4">
    <source>
        <dbReference type="ARBA" id="ARBA00023136"/>
    </source>
</evidence>
<evidence type="ECO:0000259" key="7">
    <source>
        <dbReference type="Pfam" id="PF07980"/>
    </source>
</evidence>
<comment type="caution">
    <text evidence="9">The sequence shown here is derived from an EMBL/GenBank/DDBJ whole genome shotgun (WGS) entry which is preliminary data.</text>
</comment>
<evidence type="ECO:0000256" key="1">
    <source>
        <dbReference type="ARBA" id="ARBA00004442"/>
    </source>
</evidence>
<dbReference type="SUPFAM" id="SSF48452">
    <property type="entry name" value="TPR-like"/>
    <property type="match status" value="1"/>
</dbReference>
<evidence type="ECO:0000259" key="8">
    <source>
        <dbReference type="Pfam" id="PF14322"/>
    </source>
</evidence>
<name>A0A415QQ39_9BACT</name>
<keyword evidence="3 6" id="KW-0732">Signal</keyword>
<dbReference type="InterPro" id="IPR012944">
    <property type="entry name" value="SusD_RagB_dom"/>
</dbReference>
<gene>
    <name evidence="9" type="ORF">DWZ68_02045</name>
</gene>
<dbReference type="Pfam" id="PF14322">
    <property type="entry name" value="SusD-like_3"/>
    <property type="match status" value="1"/>
</dbReference>
<dbReference type="Gene3D" id="1.25.40.390">
    <property type="match status" value="2"/>
</dbReference>
<feature type="domain" description="RagB/SusD" evidence="7">
    <location>
        <begin position="321"/>
        <end position="446"/>
    </location>
</feature>
<sequence>MKRIKFIIGLLCTCIASACSDFLEEKSQDEVIVKTVEDYRELLIGYMNGSNTYSMLYALDDDIRIDDTKFSAVRDDNNVLQHSGCFTWQPDMWEREAKLPDSYKGTYSQLTGINAVLDGIDEAIGLEADKEIIKAEALSLRALYYYMLVNLYGEPYNYNKKALGVPLKLTAGLVENGIARNTVEEVYAQILKDLKVALGLFEKYPKQRGNYQMNITSAYILLSRIYLYMEQWENVIQEADKAIKTAEGLTDYTAFAPGAKFYMTTYDHSEVEWLWGYNLIIKPFAPSEDLLVRYDDKDMRLALWFSTDRLVILKKNVESYAPTNTIRISEAYLNRAEAYAQLEKLTEGLSDLNELRRHRILDYQDISLQDSKRLLEEVRLERRLEFCFDWHRWFDLRRYGMPSISHDYKSKAGMPWVRYTLREKDPLYTLPISTVMMKNNNKLVQNASADEQERIGVTMSNNN</sequence>
<evidence type="ECO:0000256" key="6">
    <source>
        <dbReference type="SAM" id="SignalP"/>
    </source>
</evidence>
<dbReference type="Proteomes" id="UP000286038">
    <property type="component" value="Unassembled WGS sequence"/>
</dbReference>
<evidence type="ECO:0000313" key="9">
    <source>
        <dbReference type="EMBL" id="RHM46776.1"/>
    </source>
</evidence>
<evidence type="ECO:0000256" key="5">
    <source>
        <dbReference type="ARBA" id="ARBA00023237"/>
    </source>
</evidence>
<evidence type="ECO:0000313" key="10">
    <source>
        <dbReference type="Proteomes" id="UP000286038"/>
    </source>
</evidence>
<reference evidence="9 10" key="1">
    <citation type="submission" date="2018-08" db="EMBL/GenBank/DDBJ databases">
        <title>A genome reference for cultivated species of the human gut microbiota.</title>
        <authorList>
            <person name="Zou Y."/>
            <person name="Xue W."/>
            <person name="Luo G."/>
        </authorList>
    </citation>
    <scope>NUCLEOTIDE SEQUENCE [LARGE SCALE GENOMIC DNA]</scope>
    <source>
        <strain evidence="9 10">AF34-33</strain>
    </source>
</reference>
<comment type="similarity">
    <text evidence="2">Belongs to the SusD family.</text>
</comment>
<feature type="chain" id="PRO_5019066563" evidence="6">
    <location>
        <begin position="19"/>
        <end position="463"/>
    </location>
</feature>